<name>A0A1M4E4H5_9ACTN</name>
<dbReference type="Pfam" id="PF02909">
    <property type="entry name" value="TetR_C_1"/>
    <property type="match status" value="1"/>
</dbReference>
<sequence>MPVSDSSDGSVWLRHERPLRDRQLSRGQIVDAAVPVLDTEGHRGLSMRRIATDLGVTAGSLYWYVRTKDDVLELALDRVLGEVRTDPDEPDWRRGLAGLARSTREMLLRHRWALLELTVRPNLGPNAFTLAETGLRLLSQAGFADADLDAAMATVNDQVVGAVIAEVAWRDTLSRMRASGVEWSEHATTLYLRDVAERHPLLARRMAAGRGSDVERNSERRFEFALTCLLEGLSATRGEMAGGDGAQATDGAAAKPMAGAGDQRHL</sequence>
<keyword evidence="3 5" id="KW-0238">DNA-binding</keyword>
<evidence type="ECO:0000256" key="3">
    <source>
        <dbReference type="ARBA" id="ARBA00023125"/>
    </source>
</evidence>
<dbReference type="PRINTS" id="PR00400">
    <property type="entry name" value="TETREPRESSOR"/>
</dbReference>
<keyword evidence="4" id="KW-0804">Transcription</keyword>
<protein>
    <submittedName>
        <fullName evidence="8">Transcriptional regulator, TetR family</fullName>
    </submittedName>
</protein>
<dbReference type="InterPro" id="IPR009057">
    <property type="entry name" value="Homeodomain-like_sf"/>
</dbReference>
<dbReference type="RefSeq" id="WP_225272865.1">
    <property type="nucleotide sequence ID" value="NZ_CP084058.1"/>
</dbReference>
<evidence type="ECO:0000256" key="2">
    <source>
        <dbReference type="ARBA" id="ARBA00023015"/>
    </source>
</evidence>
<evidence type="ECO:0000256" key="5">
    <source>
        <dbReference type="PROSITE-ProRule" id="PRU00335"/>
    </source>
</evidence>
<dbReference type="InterPro" id="IPR001647">
    <property type="entry name" value="HTH_TetR"/>
</dbReference>
<organism evidence="8">
    <name type="scientific">Nonomuraea gerenzanensis</name>
    <dbReference type="NCBI Taxonomy" id="93944"/>
    <lineage>
        <taxon>Bacteria</taxon>
        <taxon>Bacillati</taxon>
        <taxon>Actinomycetota</taxon>
        <taxon>Actinomycetes</taxon>
        <taxon>Streptosporangiales</taxon>
        <taxon>Streptosporangiaceae</taxon>
        <taxon>Nonomuraea</taxon>
    </lineage>
</organism>
<gene>
    <name evidence="8" type="ORF">BN4615_P3207</name>
</gene>
<dbReference type="InterPro" id="IPR003012">
    <property type="entry name" value="Tet_transcr_reg_TetR"/>
</dbReference>
<evidence type="ECO:0000256" key="1">
    <source>
        <dbReference type="ARBA" id="ARBA00022491"/>
    </source>
</evidence>
<dbReference type="PROSITE" id="PS50977">
    <property type="entry name" value="HTH_TETR_2"/>
    <property type="match status" value="1"/>
</dbReference>
<reference evidence="8" key="1">
    <citation type="submission" date="2016-04" db="EMBL/GenBank/DDBJ databases">
        <authorList>
            <person name="Evans L.H."/>
            <person name="Alamgir A."/>
            <person name="Owens N."/>
            <person name="Weber N.D."/>
            <person name="Virtaneva K."/>
            <person name="Barbian K."/>
            <person name="Babar A."/>
            <person name="Rosenke K."/>
        </authorList>
    </citation>
    <scope>NUCLEOTIDE SEQUENCE</scope>
    <source>
        <strain evidence="8">Nono1</strain>
    </source>
</reference>
<dbReference type="PANTHER" id="PTHR30055:SF151">
    <property type="entry name" value="TRANSCRIPTIONAL REGULATORY PROTEIN"/>
    <property type="match status" value="1"/>
</dbReference>
<dbReference type="GO" id="GO:0046677">
    <property type="term" value="P:response to antibiotic"/>
    <property type="evidence" value="ECO:0007669"/>
    <property type="project" value="InterPro"/>
</dbReference>
<dbReference type="Pfam" id="PF00440">
    <property type="entry name" value="TetR_N"/>
    <property type="match status" value="1"/>
</dbReference>
<dbReference type="SUPFAM" id="SSF48498">
    <property type="entry name" value="Tetracyclin repressor-like, C-terminal domain"/>
    <property type="match status" value="1"/>
</dbReference>
<proteinExistence type="predicted"/>
<dbReference type="GO" id="GO:0003700">
    <property type="term" value="F:DNA-binding transcription factor activity"/>
    <property type="evidence" value="ECO:0007669"/>
    <property type="project" value="TreeGrafter"/>
</dbReference>
<dbReference type="SUPFAM" id="SSF46689">
    <property type="entry name" value="Homeodomain-like"/>
    <property type="match status" value="1"/>
</dbReference>
<dbReference type="GO" id="GO:0000976">
    <property type="term" value="F:transcription cis-regulatory region binding"/>
    <property type="evidence" value="ECO:0007669"/>
    <property type="project" value="TreeGrafter"/>
</dbReference>
<dbReference type="PRINTS" id="PR00455">
    <property type="entry name" value="HTHTETR"/>
</dbReference>
<dbReference type="Gene3D" id="1.10.357.10">
    <property type="entry name" value="Tetracycline Repressor, domain 2"/>
    <property type="match status" value="1"/>
</dbReference>
<feature type="DNA-binding region" description="H-T-H motif" evidence="5">
    <location>
        <begin position="46"/>
        <end position="65"/>
    </location>
</feature>
<accession>A0A1M4E4H5</accession>
<feature type="region of interest" description="Disordered" evidence="6">
    <location>
        <begin position="241"/>
        <end position="266"/>
    </location>
</feature>
<feature type="domain" description="HTH tetR-type" evidence="7">
    <location>
        <begin position="23"/>
        <end position="83"/>
    </location>
</feature>
<evidence type="ECO:0000256" key="6">
    <source>
        <dbReference type="SAM" id="MobiDB-lite"/>
    </source>
</evidence>
<dbReference type="GO" id="GO:0045892">
    <property type="term" value="P:negative regulation of DNA-templated transcription"/>
    <property type="evidence" value="ECO:0007669"/>
    <property type="project" value="InterPro"/>
</dbReference>
<dbReference type="Gene3D" id="1.10.10.60">
    <property type="entry name" value="Homeodomain-like"/>
    <property type="match status" value="1"/>
</dbReference>
<dbReference type="EMBL" id="LT559118">
    <property type="protein sequence ID" value="SBO93693.1"/>
    <property type="molecule type" value="Genomic_DNA"/>
</dbReference>
<dbReference type="InterPro" id="IPR004111">
    <property type="entry name" value="Repressor_TetR_C"/>
</dbReference>
<evidence type="ECO:0000259" key="7">
    <source>
        <dbReference type="PROSITE" id="PS50977"/>
    </source>
</evidence>
<dbReference type="InterPro" id="IPR036271">
    <property type="entry name" value="Tet_transcr_reg_TetR-rel_C_sf"/>
</dbReference>
<keyword evidence="1" id="KW-0678">Repressor</keyword>
<dbReference type="PANTHER" id="PTHR30055">
    <property type="entry name" value="HTH-TYPE TRANSCRIPTIONAL REGULATOR RUTR"/>
    <property type="match status" value="1"/>
</dbReference>
<evidence type="ECO:0000313" key="8">
    <source>
        <dbReference type="EMBL" id="SBO93693.1"/>
    </source>
</evidence>
<dbReference type="InterPro" id="IPR050109">
    <property type="entry name" value="HTH-type_TetR-like_transc_reg"/>
</dbReference>
<dbReference type="AlphaFoldDB" id="A0A1M4E4H5"/>
<evidence type="ECO:0000256" key="4">
    <source>
        <dbReference type="ARBA" id="ARBA00023163"/>
    </source>
</evidence>
<keyword evidence="2" id="KW-0805">Transcription regulation</keyword>